<keyword evidence="4" id="KW-1003">Cell membrane</keyword>
<dbReference type="InterPro" id="IPR052348">
    <property type="entry name" value="Metallopeptidase_M50B"/>
</dbReference>
<accession>A0A0W0Z9L6</accession>
<keyword evidence="8" id="KW-0378">Hydrolase</keyword>
<dbReference type="STRING" id="452.Lspi_0516"/>
<comment type="similarity">
    <text evidence="3">Belongs to the peptidase M50B family.</text>
</comment>
<feature type="transmembrane region" description="Helical" evidence="13">
    <location>
        <begin position="57"/>
        <end position="76"/>
    </location>
</feature>
<dbReference type="GO" id="GO:0006508">
    <property type="term" value="P:proteolysis"/>
    <property type="evidence" value="ECO:0007669"/>
    <property type="project" value="UniProtKB-KW"/>
</dbReference>
<dbReference type="Proteomes" id="UP000054877">
    <property type="component" value="Unassembled WGS sequence"/>
</dbReference>
<keyword evidence="5" id="KW-0645">Protease</keyword>
<comment type="cofactor">
    <cofactor evidence="1">
        <name>Zn(2+)</name>
        <dbReference type="ChEBI" id="CHEBI:29105"/>
    </cofactor>
</comment>
<keyword evidence="9" id="KW-0862">Zinc</keyword>
<dbReference type="Pfam" id="PF02163">
    <property type="entry name" value="Peptidase_M50"/>
    <property type="match status" value="1"/>
</dbReference>
<dbReference type="AlphaFoldDB" id="A0A0W0Z9L6"/>
<dbReference type="EMBL" id="LNYX01000005">
    <property type="protein sequence ID" value="KTD65804.1"/>
    <property type="molecule type" value="Genomic_DNA"/>
</dbReference>
<evidence type="ECO:0000256" key="4">
    <source>
        <dbReference type="ARBA" id="ARBA00022475"/>
    </source>
</evidence>
<sequence length="219" mass="24183">MPELTTVQQIAIWIIPVLFAVTIHEASHAWVANLCGDNTAKMMGRLTFNPVKHIDPIGTVIMPVLILVLSQFHFVFGWAKPVPINGAQLRHPRRDMALATAAGPASNLLMVLFWAGCFKIATYFNPQYSSPALFLLLASRAGIIINLLLAFFNLIPIPPLDGGRIAVSLLPLRQAMLLQKLEPYGFFILLALLFSGALGWIIGPLINMSLNFLHFLFNI</sequence>
<dbReference type="CDD" id="cd06158">
    <property type="entry name" value="S2P-M50_like_1"/>
    <property type="match status" value="1"/>
</dbReference>
<name>A0A0W0Z9L6_LEGSP</name>
<comment type="caution">
    <text evidence="15">The sequence shown here is derived from an EMBL/GenBank/DDBJ whole genome shotgun (WGS) entry which is preliminary data.</text>
</comment>
<proteinExistence type="inferred from homology"/>
<keyword evidence="16" id="KW-1185">Reference proteome</keyword>
<feature type="transmembrane region" description="Helical" evidence="13">
    <location>
        <begin position="133"/>
        <end position="155"/>
    </location>
</feature>
<evidence type="ECO:0000256" key="10">
    <source>
        <dbReference type="ARBA" id="ARBA00022989"/>
    </source>
</evidence>
<feature type="transmembrane region" description="Helical" evidence="13">
    <location>
        <begin position="12"/>
        <end position="36"/>
    </location>
</feature>
<evidence type="ECO:0000256" key="6">
    <source>
        <dbReference type="ARBA" id="ARBA00022692"/>
    </source>
</evidence>
<dbReference type="GO" id="GO:0005886">
    <property type="term" value="C:plasma membrane"/>
    <property type="evidence" value="ECO:0007669"/>
    <property type="project" value="UniProtKB-SubCell"/>
</dbReference>
<keyword evidence="6 13" id="KW-0812">Transmembrane</keyword>
<dbReference type="InterPro" id="IPR008915">
    <property type="entry name" value="Peptidase_M50"/>
</dbReference>
<dbReference type="OrthoDB" id="9800627at2"/>
<evidence type="ECO:0000256" key="11">
    <source>
        <dbReference type="ARBA" id="ARBA00023049"/>
    </source>
</evidence>
<evidence type="ECO:0000256" key="7">
    <source>
        <dbReference type="ARBA" id="ARBA00022723"/>
    </source>
</evidence>
<evidence type="ECO:0000313" key="16">
    <source>
        <dbReference type="Proteomes" id="UP000054877"/>
    </source>
</evidence>
<dbReference type="PANTHER" id="PTHR35864:SF1">
    <property type="entry name" value="ZINC METALLOPROTEASE YWHC-RELATED"/>
    <property type="match status" value="1"/>
</dbReference>
<evidence type="ECO:0000256" key="5">
    <source>
        <dbReference type="ARBA" id="ARBA00022670"/>
    </source>
</evidence>
<organism evidence="15 16">
    <name type="scientific">Legionella spiritensis</name>
    <dbReference type="NCBI Taxonomy" id="452"/>
    <lineage>
        <taxon>Bacteria</taxon>
        <taxon>Pseudomonadati</taxon>
        <taxon>Pseudomonadota</taxon>
        <taxon>Gammaproteobacteria</taxon>
        <taxon>Legionellales</taxon>
        <taxon>Legionellaceae</taxon>
        <taxon>Legionella</taxon>
    </lineage>
</organism>
<evidence type="ECO:0000259" key="14">
    <source>
        <dbReference type="Pfam" id="PF02163"/>
    </source>
</evidence>
<evidence type="ECO:0000256" key="12">
    <source>
        <dbReference type="ARBA" id="ARBA00023136"/>
    </source>
</evidence>
<feature type="domain" description="Peptidase M50" evidence="14">
    <location>
        <begin position="143"/>
        <end position="194"/>
    </location>
</feature>
<evidence type="ECO:0000256" key="13">
    <source>
        <dbReference type="SAM" id="Phobius"/>
    </source>
</evidence>
<reference evidence="15 16" key="1">
    <citation type="submission" date="2015-11" db="EMBL/GenBank/DDBJ databases">
        <title>Genomic analysis of 38 Legionella species identifies large and diverse effector repertoires.</title>
        <authorList>
            <person name="Burstein D."/>
            <person name="Amaro F."/>
            <person name="Zusman T."/>
            <person name="Lifshitz Z."/>
            <person name="Cohen O."/>
            <person name="Gilbert J.A."/>
            <person name="Pupko T."/>
            <person name="Shuman H.A."/>
            <person name="Segal G."/>
        </authorList>
    </citation>
    <scope>NUCLEOTIDE SEQUENCE [LARGE SCALE GENOMIC DNA]</scope>
    <source>
        <strain evidence="15 16">Mt.St.Helens-9</strain>
    </source>
</reference>
<dbReference type="PATRIC" id="fig|452.5.peg.570"/>
<keyword evidence="10 13" id="KW-1133">Transmembrane helix</keyword>
<comment type="subcellular location">
    <subcellularLocation>
        <location evidence="2">Cell membrane</location>
        <topology evidence="2">Multi-pass membrane protein</topology>
    </subcellularLocation>
</comment>
<evidence type="ECO:0000256" key="8">
    <source>
        <dbReference type="ARBA" id="ARBA00022801"/>
    </source>
</evidence>
<gene>
    <name evidence="15" type="ORF">Lspi_0516</name>
</gene>
<feature type="transmembrane region" description="Helical" evidence="13">
    <location>
        <begin position="96"/>
        <end position="121"/>
    </location>
</feature>
<dbReference type="InterPro" id="IPR044537">
    <property type="entry name" value="Rip2-like"/>
</dbReference>
<dbReference type="GO" id="GO:0046872">
    <property type="term" value="F:metal ion binding"/>
    <property type="evidence" value="ECO:0007669"/>
    <property type="project" value="UniProtKB-KW"/>
</dbReference>
<evidence type="ECO:0000256" key="2">
    <source>
        <dbReference type="ARBA" id="ARBA00004651"/>
    </source>
</evidence>
<dbReference type="PANTHER" id="PTHR35864">
    <property type="entry name" value="ZINC METALLOPROTEASE MJ0611-RELATED"/>
    <property type="match status" value="1"/>
</dbReference>
<protein>
    <submittedName>
        <fullName evidence="15">Transmembrane protein</fullName>
    </submittedName>
</protein>
<evidence type="ECO:0000256" key="3">
    <source>
        <dbReference type="ARBA" id="ARBA00007931"/>
    </source>
</evidence>
<keyword evidence="12 13" id="KW-0472">Membrane</keyword>
<evidence type="ECO:0000256" key="1">
    <source>
        <dbReference type="ARBA" id="ARBA00001947"/>
    </source>
</evidence>
<keyword evidence="11" id="KW-0482">Metalloprotease</keyword>
<evidence type="ECO:0000313" key="15">
    <source>
        <dbReference type="EMBL" id="KTD65804.1"/>
    </source>
</evidence>
<keyword evidence="7" id="KW-0479">Metal-binding</keyword>
<dbReference type="RefSeq" id="WP_058482446.1">
    <property type="nucleotide sequence ID" value="NZ_CAAAII010000003.1"/>
</dbReference>
<evidence type="ECO:0000256" key="9">
    <source>
        <dbReference type="ARBA" id="ARBA00022833"/>
    </source>
</evidence>
<feature type="transmembrane region" description="Helical" evidence="13">
    <location>
        <begin position="184"/>
        <end position="206"/>
    </location>
</feature>
<dbReference type="GO" id="GO:0008237">
    <property type="term" value="F:metallopeptidase activity"/>
    <property type="evidence" value="ECO:0007669"/>
    <property type="project" value="UniProtKB-KW"/>
</dbReference>